<dbReference type="KEGG" id="cmav:ABHF33_01600"/>
<protein>
    <submittedName>
        <fullName evidence="2">Uncharacterized protein</fullName>
    </submittedName>
</protein>
<feature type="signal peptide" evidence="1">
    <location>
        <begin position="1"/>
        <end position="22"/>
    </location>
</feature>
<proteinExistence type="predicted"/>
<sequence length="141" mass="15595">MKQILKMALLGSALLLSSLVMAEDTATAAAKVDVVIAKGKVGQAPVQVVYDYLADRISDEYGVGEYQNLHISQKAAGAEDFHQVALEVVQSGLMDDAIASQRYRFVLSVNEEAKVWQIKSVTQDWQCRRGHKKAWTQKPCK</sequence>
<gene>
    <name evidence="2" type="ORF">ABHF33_01600</name>
</gene>
<dbReference type="RefSeq" id="WP_348945323.1">
    <property type="nucleotide sequence ID" value="NZ_CP157355.1"/>
</dbReference>
<dbReference type="EMBL" id="CP157355">
    <property type="protein sequence ID" value="XBM01002.1"/>
    <property type="molecule type" value="Genomic_DNA"/>
</dbReference>
<organism evidence="2">
    <name type="scientific">Chitinibacter mangrovi</name>
    <dbReference type="NCBI Taxonomy" id="3153927"/>
    <lineage>
        <taxon>Bacteria</taxon>
        <taxon>Pseudomonadati</taxon>
        <taxon>Pseudomonadota</taxon>
        <taxon>Betaproteobacteria</taxon>
        <taxon>Neisseriales</taxon>
        <taxon>Chitinibacteraceae</taxon>
        <taxon>Chitinibacter</taxon>
    </lineage>
</organism>
<keyword evidence="1" id="KW-0732">Signal</keyword>
<evidence type="ECO:0000256" key="1">
    <source>
        <dbReference type="SAM" id="SignalP"/>
    </source>
</evidence>
<evidence type="ECO:0000313" key="2">
    <source>
        <dbReference type="EMBL" id="XBM01002.1"/>
    </source>
</evidence>
<dbReference type="AlphaFoldDB" id="A0AAU7FAC6"/>
<accession>A0AAU7FAC6</accession>
<reference evidence="2" key="1">
    <citation type="submission" date="2024-05" db="EMBL/GenBank/DDBJ databases">
        <authorList>
            <person name="Yang L."/>
            <person name="Pan L."/>
        </authorList>
    </citation>
    <scope>NUCLEOTIDE SEQUENCE</scope>
    <source>
        <strain evidence="2">FCG-7</strain>
    </source>
</reference>
<feature type="chain" id="PRO_5043605047" evidence="1">
    <location>
        <begin position="23"/>
        <end position="141"/>
    </location>
</feature>
<name>A0AAU7FAC6_9NEIS</name>